<proteinExistence type="predicted"/>
<evidence type="ECO:0000313" key="1">
    <source>
        <dbReference type="EMBL" id="OBU00388.1"/>
    </source>
</evidence>
<dbReference type="Proteomes" id="UP000091956">
    <property type="component" value="Unassembled WGS sequence"/>
</dbReference>
<protein>
    <recommendedName>
        <fullName evidence="3">Flavodoxin-like domain-containing protein</fullName>
    </recommendedName>
</protein>
<sequence>MSKTPIYLISVNKTPERAALLVGQLLDSLDNNNHGIVHIANASTLQELEVVVDTLVYPPGILICSSQWTAEEQDQAVTIAKASLSNIGVITIPPGLDVREGSEGILSFLKGAIQNLEVADDSK</sequence>
<accession>A0A1B8GX32</accession>
<evidence type="ECO:0000313" key="2">
    <source>
        <dbReference type="Proteomes" id="UP000091956"/>
    </source>
</evidence>
<reference evidence="2" key="2">
    <citation type="journal article" date="2018" name="Nat. Commun.">
        <title>Extreme sensitivity to ultraviolet light in the fungal pathogen causing white-nose syndrome of bats.</title>
        <authorList>
            <person name="Palmer J.M."/>
            <person name="Drees K.P."/>
            <person name="Foster J.T."/>
            <person name="Lindner D.L."/>
        </authorList>
    </citation>
    <scope>NUCLEOTIDE SEQUENCE [LARGE SCALE GENOMIC DNA]</scope>
    <source>
        <strain evidence="2">UAMH 10579</strain>
    </source>
</reference>
<name>A0A1B8GX32_9PEZI</name>
<reference evidence="1 2" key="1">
    <citation type="submission" date="2016-03" db="EMBL/GenBank/DDBJ databases">
        <title>Comparative genomics of Pseudogymnoascus destructans, the fungus causing white-nose syndrome of bats.</title>
        <authorList>
            <person name="Palmer J.M."/>
            <person name="Drees K.P."/>
            <person name="Foster J.T."/>
            <person name="Lindner D.L."/>
        </authorList>
    </citation>
    <scope>NUCLEOTIDE SEQUENCE [LARGE SCALE GENOMIC DNA]</scope>
    <source>
        <strain evidence="1 2">UAMH 10579</strain>
    </source>
</reference>
<evidence type="ECO:0008006" key="3">
    <source>
        <dbReference type="Google" id="ProtNLM"/>
    </source>
</evidence>
<dbReference type="OrthoDB" id="2772415at2759"/>
<keyword evidence="2" id="KW-1185">Reference proteome</keyword>
<organism evidence="1 2">
    <name type="scientific">Pseudogymnoascus verrucosus</name>
    <dbReference type="NCBI Taxonomy" id="342668"/>
    <lineage>
        <taxon>Eukaryota</taxon>
        <taxon>Fungi</taxon>
        <taxon>Dikarya</taxon>
        <taxon>Ascomycota</taxon>
        <taxon>Pezizomycotina</taxon>
        <taxon>Leotiomycetes</taxon>
        <taxon>Thelebolales</taxon>
        <taxon>Thelebolaceae</taxon>
        <taxon>Pseudogymnoascus</taxon>
    </lineage>
</organism>
<dbReference type="EMBL" id="KV460209">
    <property type="protein sequence ID" value="OBU00388.1"/>
    <property type="molecule type" value="Genomic_DNA"/>
</dbReference>
<dbReference type="RefSeq" id="XP_018134120.1">
    <property type="nucleotide sequence ID" value="XM_018271146.2"/>
</dbReference>
<dbReference type="AlphaFoldDB" id="A0A1B8GX32"/>
<gene>
    <name evidence="1" type="ORF">VE01_01627</name>
</gene>
<dbReference type="GeneID" id="28835013"/>